<evidence type="ECO:0000256" key="1">
    <source>
        <dbReference type="SAM" id="MobiDB-lite"/>
    </source>
</evidence>
<sequence>MNELIYGLLTIGLSVNDSESRRLFLSYAVYQISTLPHVPSTSRSKHAPIREQPRGSDQNREHQRLKRTPRALYSGYRRSKTTKSRSAFVMNLLMSAAKSKPAVVEEGGVPVLVEIVEVETERDECVDTVAAL</sequence>
<reference evidence="2" key="1">
    <citation type="submission" date="2021-01" db="EMBL/GenBank/DDBJ databases">
        <authorList>
            <consortium name="Genoscope - CEA"/>
            <person name="William W."/>
        </authorList>
    </citation>
    <scope>NUCLEOTIDE SEQUENCE</scope>
</reference>
<evidence type="ECO:0000313" key="2">
    <source>
        <dbReference type="EMBL" id="CAF2332824.1"/>
    </source>
</evidence>
<dbReference type="AlphaFoldDB" id="A0A817B196"/>
<dbReference type="EMBL" id="HG994364">
    <property type="protein sequence ID" value="CAF2332824.1"/>
    <property type="molecule type" value="Genomic_DNA"/>
</dbReference>
<name>A0A817B196_BRANA</name>
<dbReference type="Proteomes" id="UP001295469">
    <property type="component" value="Chromosome A10"/>
</dbReference>
<gene>
    <name evidence="2" type="ORF">DARMORV10_A10P15580.1</name>
</gene>
<accession>A0A817B196</accession>
<proteinExistence type="predicted"/>
<feature type="region of interest" description="Disordered" evidence="1">
    <location>
        <begin position="38"/>
        <end position="76"/>
    </location>
</feature>
<feature type="compositionally biased region" description="Basic and acidic residues" evidence="1">
    <location>
        <begin position="48"/>
        <end position="62"/>
    </location>
</feature>
<organism evidence="2">
    <name type="scientific">Brassica napus</name>
    <name type="common">Rape</name>
    <dbReference type="NCBI Taxonomy" id="3708"/>
    <lineage>
        <taxon>Eukaryota</taxon>
        <taxon>Viridiplantae</taxon>
        <taxon>Streptophyta</taxon>
        <taxon>Embryophyta</taxon>
        <taxon>Tracheophyta</taxon>
        <taxon>Spermatophyta</taxon>
        <taxon>Magnoliopsida</taxon>
        <taxon>eudicotyledons</taxon>
        <taxon>Gunneridae</taxon>
        <taxon>Pentapetalae</taxon>
        <taxon>rosids</taxon>
        <taxon>malvids</taxon>
        <taxon>Brassicales</taxon>
        <taxon>Brassicaceae</taxon>
        <taxon>Brassiceae</taxon>
        <taxon>Brassica</taxon>
    </lineage>
</organism>
<protein>
    <submittedName>
        <fullName evidence="2">(rape) hypothetical protein</fullName>
    </submittedName>
</protein>